<reference evidence="3" key="1">
    <citation type="journal article" date="2019" name="Int. J. Syst. Evol. Microbiol.">
        <title>The Global Catalogue of Microorganisms (GCM) 10K type strain sequencing project: providing services to taxonomists for standard genome sequencing and annotation.</title>
        <authorList>
            <consortium name="The Broad Institute Genomics Platform"/>
            <consortium name="The Broad Institute Genome Sequencing Center for Infectious Disease"/>
            <person name="Wu L."/>
            <person name="Ma J."/>
        </authorList>
    </citation>
    <scope>NUCLEOTIDE SEQUENCE [LARGE SCALE GENOMIC DNA]</scope>
    <source>
        <strain evidence="3">KCTC 32514</strain>
    </source>
</reference>
<evidence type="ECO:0000313" key="3">
    <source>
        <dbReference type="Proteomes" id="UP001597548"/>
    </source>
</evidence>
<dbReference type="EMBL" id="JBHUOS010000010">
    <property type="protein sequence ID" value="MFD2916866.1"/>
    <property type="molecule type" value="Genomic_DNA"/>
</dbReference>
<keyword evidence="3" id="KW-1185">Reference proteome</keyword>
<comment type="caution">
    <text evidence="2">The sequence shown here is derived from an EMBL/GenBank/DDBJ whole genome shotgun (WGS) entry which is preliminary data.</text>
</comment>
<dbReference type="InterPro" id="IPR036866">
    <property type="entry name" value="RibonucZ/Hydroxyglut_hydro"/>
</dbReference>
<evidence type="ECO:0000259" key="1">
    <source>
        <dbReference type="Pfam" id="PF00753"/>
    </source>
</evidence>
<dbReference type="InterPro" id="IPR001279">
    <property type="entry name" value="Metallo-B-lactamas"/>
</dbReference>
<feature type="domain" description="Metallo-beta-lactamase" evidence="1">
    <location>
        <begin position="27"/>
        <end position="111"/>
    </location>
</feature>
<dbReference type="InterPro" id="IPR052159">
    <property type="entry name" value="Competence_DNA_uptake"/>
</dbReference>
<dbReference type="PANTHER" id="PTHR30619:SF1">
    <property type="entry name" value="RECOMBINATION PROTEIN 2"/>
    <property type="match status" value="1"/>
</dbReference>
<dbReference type="Gene3D" id="3.60.15.10">
    <property type="entry name" value="Ribonuclease Z/Hydroxyacylglutathione hydrolase-like"/>
    <property type="match status" value="1"/>
</dbReference>
<organism evidence="2 3">
    <name type="scientific">Psychroserpens luteus</name>
    <dbReference type="NCBI Taxonomy" id="1434066"/>
    <lineage>
        <taxon>Bacteria</taxon>
        <taxon>Pseudomonadati</taxon>
        <taxon>Bacteroidota</taxon>
        <taxon>Flavobacteriia</taxon>
        <taxon>Flavobacteriales</taxon>
        <taxon>Flavobacteriaceae</taxon>
        <taxon>Psychroserpens</taxon>
    </lineage>
</organism>
<proteinExistence type="predicted"/>
<dbReference type="SUPFAM" id="SSF56281">
    <property type="entry name" value="Metallo-hydrolase/oxidoreductase"/>
    <property type="match status" value="1"/>
</dbReference>
<protein>
    <submittedName>
        <fullName evidence="2">ComEC/Rec2 family competence protein</fullName>
    </submittedName>
</protein>
<sequence length="353" mass="40090">MISVKFLQGYNGDCVLISLKDSTNSIKNILIDGGTGSTYSKRRKAGDLKKAVLSLADKNQTIDLLVITHIDDDHIGGILKMFEDKKFDRSIIKKVWFNSGKLIAENFDSEGEFKDRDIELSIYKDSNTSVRQGVRLDEFLNKLGCWDYRIIKKGIIEKIDNCKITVLSPDDNGLKKLHAKWERERPESLDTSAGKTDYHLSIKELIENEDVFEEDGSVPNGSSIAFLLEFEDKKLLLLGDAYPNVIKESLINLGYSIDKKIELDLLKISHHASKKNTNLELLELIDCDTYVTLTNSLKHGLPDKRTFARIIKNNPESTLLFNYDIVNKVFSEEDLNSGKFEANYLNRESITLD</sequence>
<accession>A0ABW5ZY61</accession>
<dbReference type="Pfam" id="PF00753">
    <property type="entry name" value="Lactamase_B"/>
    <property type="match status" value="1"/>
</dbReference>
<dbReference type="RefSeq" id="WP_194506277.1">
    <property type="nucleotide sequence ID" value="NZ_JADILU010000001.1"/>
</dbReference>
<name>A0ABW5ZY61_9FLAO</name>
<evidence type="ECO:0000313" key="2">
    <source>
        <dbReference type="EMBL" id="MFD2916866.1"/>
    </source>
</evidence>
<dbReference type="PANTHER" id="PTHR30619">
    <property type="entry name" value="DNA INTERNALIZATION/COMPETENCE PROTEIN COMEC/REC2"/>
    <property type="match status" value="1"/>
</dbReference>
<dbReference type="Proteomes" id="UP001597548">
    <property type="component" value="Unassembled WGS sequence"/>
</dbReference>
<gene>
    <name evidence="2" type="ORF">ACFS29_14520</name>
</gene>